<reference evidence="2 3" key="1">
    <citation type="submission" date="2015-01" db="EMBL/GenBank/DDBJ databases">
        <title>Paenibacillus swuensis/DY6/whole genome sequencing.</title>
        <authorList>
            <person name="Kim M.K."/>
            <person name="Srinivasan S."/>
            <person name="Lee J.-J."/>
        </authorList>
    </citation>
    <scope>NUCLEOTIDE SEQUENCE [LARGE SCALE GENOMIC DNA]</scope>
    <source>
        <strain evidence="2 3">DY6</strain>
    </source>
</reference>
<keyword evidence="1" id="KW-0472">Membrane</keyword>
<dbReference type="PATRIC" id="fig|1178515.4.peg.3923"/>
<evidence type="ECO:0000313" key="3">
    <source>
        <dbReference type="Proteomes" id="UP000076927"/>
    </source>
</evidence>
<proteinExistence type="predicted"/>
<feature type="transmembrane region" description="Helical" evidence="1">
    <location>
        <begin position="30"/>
        <end position="51"/>
    </location>
</feature>
<evidence type="ECO:0000313" key="2">
    <source>
        <dbReference type="EMBL" id="ANE48096.1"/>
    </source>
</evidence>
<dbReference type="Proteomes" id="UP000076927">
    <property type="component" value="Chromosome"/>
</dbReference>
<protein>
    <submittedName>
        <fullName evidence="2">Uncharacterized protein</fullName>
    </submittedName>
</protein>
<organism evidence="2 3">
    <name type="scientific">Paenibacillus swuensis</name>
    <dbReference type="NCBI Taxonomy" id="1178515"/>
    <lineage>
        <taxon>Bacteria</taxon>
        <taxon>Bacillati</taxon>
        <taxon>Bacillota</taxon>
        <taxon>Bacilli</taxon>
        <taxon>Bacillales</taxon>
        <taxon>Paenibacillaceae</taxon>
        <taxon>Paenibacillus</taxon>
    </lineage>
</organism>
<dbReference type="EMBL" id="CP011388">
    <property type="protein sequence ID" value="ANE48096.1"/>
    <property type="molecule type" value="Genomic_DNA"/>
</dbReference>
<dbReference type="AlphaFoldDB" id="A0A172TMA4"/>
<gene>
    <name evidence="2" type="ORF">SY83_19405</name>
</gene>
<name>A0A172TMA4_9BACL</name>
<keyword evidence="3" id="KW-1185">Reference proteome</keyword>
<evidence type="ECO:0000256" key="1">
    <source>
        <dbReference type="SAM" id="Phobius"/>
    </source>
</evidence>
<accession>A0A172TMA4</accession>
<keyword evidence="1" id="KW-1133">Transmembrane helix</keyword>
<sequence>MRIMLVIAAVIFIGWKEYPGLISRREGKEIGVFAIFLIAGGSLSGALAMHIELPSPLLWVEWIISPIQFWLPF</sequence>
<dbReference type="KEGG" id="pswu:SY83_19405"/>
<dbReference type="STRING" id="1178515.SY83_19405"/>
<keyword evidence="1" id="KW-0812">Transmembrane</keyword>